<organism evidence="4 5">
    <name type="scientific">Friedmanniomyces simplex</name>
    <dbReference type="NCBI Taxonomy" id="329884"/>
    <lineage>
        <taxon>Eukaryota</taxon>
        <taxon>Fungi</taxon>
        <taxon>Dikarya</taxon>
        <taxon>Ascomycota</taxon>
        <taxon>Pezizomycotina</taxon>
        <taxon>Dothideomycetes</taxon>
        <taxon>Dothideomycetidae</taxon>
        <taxon>Mycosphaerellales</taxon>
        <taxon>Teratosphaeriaceae</taxon>
        <taxon>Friedmanniomyces</taxon>
    </lineage>
</organism>
<dbReference type="InterPro" id="IPR013083">
    <property type="entry name" value="Znf_RING/FYVE/PHD"/>
</dbReference>
<evidence type="ECO:0000313" key="5">
    <source>
        <dbReference type="Proteomes" id="UP000309340"/>
    </source>
</evidence>
<evidence type="ECO:0000256" key="3">
    <source>
        <dbReference type="ARBA" id="ARBA00022833"/>
    </source>
</evidence>
<dbReference type="SUPFAM" id="SSF57850">
    <property type="entry name" value="RING/U-box"/>
    <property type="match status" value="1"/>
</dbReference>
<dbReference type="EMBL" id="NAJQ01000229">
    <property type="protein sequence ID" value="TKA74356.1"/>
    <property type="molecule type" value="Genomic_DNA"/>
</dbReference>
<dbReference type="Gene3D" id="3.30.40.10">
    <property type="entry name" value="Zinc/RING finger domain, C3HC4 (zinc finger)"/>
    <property type="match status" value="1"/>
</dbReference>
<comment type="caution">
    <text evidence="4">The sequence shown here is derived from an EMBL/GenBank/DDBJ whole genome shotgun (WGS) entry which is preliminary data.</text>
</comment>
<keyword evidence="5" id="KW-1185">Reference proteome</keyword>
<accession>A0A4U0XEP4</accession>
<dbReference type="InterPro" id="IPR017907">
    <property type="entry name" value="Znf_RING_CS"/>
</dbReference>
<evidence type="ECO:0008006" key="6">
    <source>
        <dbReference type="Google" id="ProtNLM"/>
    </source>
</evidence>
<dbReference type="Proteomes" id="UP000309340">
    <property type="component" value="Unassembled WGS sequence"/>
</dbReference>
<evidence type="ECO:0000313" key="4">
    <source>
        <dbReference type="EMBL" id="TKA74356.1"/>
    </source>
</evidence>
<dbReference type="PROSITE" id="PS00518">
    <property type="entry name" value="ZF_RING_1"/>
    <property type="match status" value="1"/>
</dbReference>
<dbReference type="STRING" id="329884.A0A4U0XEP4"/>
<reference evidence="4 5" key="1">
    <citation type="submission" date="2017-03" db="EMBL/GenBank/DDBJ databases">
        <title>Genomes of endolithic fungi from Antarctica.</title>
        <authorList>
            <person name="Coleine C."/>
            <person name="Masonjones S."/>
            <person name="Stajich J.E."/>
        </authorList>
    </citation>
    <scope>NUCLEOTIDE SEQUENCE [LARGE SCALE GENOMIC DNA]</scope>
    <source>
        <strain evidence="4 5">CCFEE 5184</strain>
    </source>
</reference>
<evidence type="ECO:0000256" key="2">
    <source>
        <dbReference type="ARBA" id="ARBA00022771"/>
    </source>
</evidence>
<keyword evidence="3" id="KW-0862">Zinc</keyword>
<dbReference type="OrthoDB" id="10009520at2759"/>
<keyword evidence="1" id="KW-0479">Metal-binding</keyword>
<sequence length="546" mass="60558">MPAAASAYISFEDPESADAFCVKLRSCIAPESTLTCQAVVPRLPSWAAARRISCKKVKISWHRPTRIVWLNFGDRDAAQRARAMLNRGHYTIGGRQLSATGPDISGSRRSVLTWTVVLQNVPSSADESEVERSIWVKADKPRHIQLAPAAEPYVAETVSSLVESVLSRIGPVDLKLDPRDHEKRFKAIALFADDADARESVKTLRDQRQGFLQQGKLYLQLMSSSKLKVSARVYCCVQEELDAHPGEWQKAQVAFRTYPDPGPEKRFVTLKVEGEQVKEVANATNTIKGILAGQLVEAADKPFWVPALATNGPAFHKLKQIQQELGVLIVRNRAKRQLRLFGAPEFCLQAQEQIIKEISAHASSVHAIMLNGKQFGWACRGGFAQISSVLGSDVASFDVVSNPQKIVVPGPERLYRQAVELMERAEDQTFPGPREETNKDCTICWTPADTQVTVACQHLYCLECLESLCTLADSSGSDFAICSQGDMGACKKMLPLQELQDHLSSAALEESLEASFASYIRRRPQQFRYCPTPDCGYIYRTSELVD</sequence>
<proteinExistence type="predicted"/>
<protein>
    <recommendedName>
        <fullName evidence="6">RING-type domain-containing protein</fullName>
    </recommendedName>
</protein>
<dbReference type="AlphaFoldDB" id="A0A4U0XEP4"/>
<dbReference type="GO" id="GO:0008270">
    <property type="term" value="F:zinc ion binding"/>
    <property type="evidence" value="ECO:0007669"/>
    <property type="project" value="UniProtKB-KW"/>
</dbReference>
<gene>
    <name evidence="4" type="ORF">B0A55_05522</name>
</gene>
<name>A0A4U0XEP4_9PEZI</name>
<evidence type="ECO:0000256" key="1">
    <source>
        <dbReference type="ARBA" id="ARBA00022723"/>
    </source>
</evidence>
<keyword evidence="2" id="KW-0863">Zinc-finger</keyword>